<reference evidence="2" key="2">
    <citation type="submission" date="2020-10" db="EMBL/GenBank/DDBJ databases">
        <authorList>
            <person name="Cooper E.A."/>
            <person name="Brenton Z.W."/>
            <person name="Flinn B.S."/>
            <person name="Jenkins J."/>
            <person name="Shu S."/>
            <person name="Flowers D."/>
            <person name="Luo F."/>
            <person name="Wang Y."/>
            <person name="Xia P."/>
            <person name="Barry K."/>
            <person name="Daum C."/>
            <person name="Lipzen A."/>
            <person name="Yoshinaga Y."/>
            <person name="Schmutz J."/>
            <person name="Saski C."/>
            <person name="Vermerris W."/>
            <person name="Kresovich S."/>
        </authorList>
    </citation>
    <scope>NUCLEOTIDE SEQUENCE</scope>
</reference>
<protein>
    <submittedName>
        <fullName evidence="2">Uncharacterized protein</fullName>
    </submittedName>
</protein>
<proteinExistence type="predicted"/>
<feature type="compositionally biased region" description="Polar residues" evidence="1">
    <location>
        <begin position="1"/>
        <end position="52"/>
    </location>
</feature>
<comment type="caution">
    <text evidence="2">The sequence shown here is derived from an EMBL/GenBank/DDBJ whole genome shotgun (WGS) entry which is preliminary data.</text>
</comment>
<reference evidence="2" key="1">
    <citation type="journal article" date="2019" name="BMC Genomics">
        <title>A new reference genome for Sorghum bicolor reveals high levels of sequence similarity between sweet and grain genotypes: implications for the genetics of sugar metabolism.</title>
        <authorList>
            <person name="Cooper E.A."/>
            <person name="Brenton Z.W."/>
            <person name="Flinn B.S."/>
            <person name="Jenkins J."/>
            <person name="Shu S."/>
            <person name="Flowers D."/>
            <person name="Luo F."/>
            <person name="Wang Y."/>
            <person name="Xia P."/>
            <person name="Barry K."/>
            <person name="Daum C."/>
            <person name="Lipzen A."/>
            <person name="Yoshinaga Y."/>
            <person name="Schmutz J."/>
            <person name="Saski C."/>
            <person name="Vermerris W."/>
            <person name="Kresovich S."/>
        </authorList>
    </citation>
    <scope>NUCLEOTIDE SEQUENCE</scope>
</reference>
<dbReference type="EMBL" id="CM027688">
    <property type="protein sequence ID" value="KAG0517588.1"/>
    <property type="molecule type" value="Genomic_DNA"/>
</dbReference>
<feature type="region of interest" description="Disordered" evidence="1">
    <location>
        <begin position="1"/>
        <end position="53"/>
    </location>
</feature>
<sequence length="79" mass="8779">MSHSSSADPGANLSQMDQNSPYLSGNENIRPSGANLSEMDQNSPYLSGNENIWPSGKYEIFLTLQWTEGMRNNGNEELR</sequence>
<evidence type="ECO:0000313" key="2">
    <source>
        <dbReference type="EMBL" id="KAG0517588.1"/>
    </source>
</evidence>
<dbReference type="Proteomes" id="UP000807115">
    <property type="component" value="Chromosome 9"/>
</dbReference>
<evidence type="ECO:0000313" key="3">
    <source>
        <dbReference type="Proteomes" id="UP000807115"/>
    </source>
</evidence>
<accession>A0A921U452</accession>
<name>A0A921U452_SORBI</name>
<gene>
    <name evidence="2" type="ORF">BDA96_09G102300</name>
</gene>
<dbReference type="AlphaFoldDB" id="A0A921U452"/>
<evidence type="ECO:0000256" key="1">
    <source>
        <dbReference type="SAM" id="MobiDB-lite"/>
    </source>
</evidence>
<organism evidence="2 3">
    <name type="scientific">Sorghum bicolor</name>
    <name type="common">Sorghum</name>
    <name type="synonym">Sorghum vulgare</name>
    <dbReference type="NCBI Taxonomy" id="4558"/>
    <lineage>
        <taxon>Eukaryota</taxon>
        <taxon>Viridiplantae</taxon>
        <taxon>Streptophyta</taxon>
        <taxon>Embryophyta</taxon>
        <taxon>Tracheophyta</taxon>
        <taxon>Spermatophyta</taxon>
        <taxon>Magnoliopsida</taxon>
        <taxon>Liliopsida</taxon>
        <taxon>Poales</taxon>
        <taxon>Poaceae</taxon>
        <taxon>PACMAD clade</taxon>
        <taxon>Panicoideae</taxon>
        <taxon>Andropogonodae</taxon>
        <taxon>Andropogoneae</taxon>
        <taxon>Sorghinae</taxon>
        <taxon>Sorghum</taxon>
    </lineage>
</organism>